<dbReference type="RefSeq" id="WP_237459870.1">
    <property type="nucleotide sequence ID" value="NZ_BAAFQO010000003.1"/>
</dbReference>
<protein>
    <submittedName>
        <fullName evidence="2">Competence type IV pilus minor pilin ComGF</fullName>
    </submittedName>
</protein>
<comment type="caution">
    <text evidence="2">The sequence shown here is derived from an EMBL/GenBank/DDBJ whole genome shotgun (WGS) entry which is preliminary data.</text>
</comment>
<sequence length="142" mass="16494">MKKRKLSSFTLLESLIALLVLSGTFLLFLSMTRLFHEEVKQATVDNTQDWQLFCNLMRAELEGTTLDRVEGNYLYVNKKVPLRFGLSSRGDFRKTNADGRGYQPIIHHLKKAEISQKGQKIKIVLFFEKGGSRTFLYRFLEE</sequence>
<dbReference type="Pfam" id="PF15980">
    <property type="entry name" value="ComGF"/>
    <property type="match status" value="1"/>
</dbReference>
<name>A0ABV4D6V5_9LACT</name>
<dbReference type="EMBL" id="JBCLSQ010000003">
    <property type="protein sequence ID" value="MEY8537150.1"/>
    <property type="molecule type" value="Genomic_DNA"/>
</dbReference>
<keyword evidence="3" id="KW-1185">Reference proteome</keyword>
<feature type="transmembrane region" description="Helical" evidence="1">
    <location>
        <begin position="12"/>
        <end position="31"/>
    </location>
</feature>
<organism evidence="2 3">
    <name type="scientific">Lactococcus muris</name>
    <dbReference type="NCBI Taxonomy" id="2941330"/>
    <lineage>
        <taxon>Bacteria</taxon>
        <taxon>Bacillati</taxon>
        <taxon>Bacillota</taxon>
        <taxon>Bacilli</taxon>
        <taxon>Lactobacillales</taxon>
        <taxon>Streptococcaceae</taxon>
        <taxon>Lactococcus</taxon>
    </lineage>
</organism>
<accession>A0ABV4D6V5</accession>
<evidence type="ECO:0000313" key="2">
    <source>
        <dbReference type="EMBL" id="MEY8537150.1"/>
    </source>
</evidence>
<evidence type="ECO:0000256" key="1">
    <source>
        <dbReference type="SAM" id="Phobius"/>
    </source>
</evidence>
<gene>
    <name evidence="2" type="primary">comGF</name>
    <name evidence="2" type="ORF">AALM99_01650</name>
</gene>
<reference evidence="2 3" key="1">
    <citation type="submission" date="2024-03" db="EMBL/GenBank/DDBJ databases">
        <title>Mouse gut bacterial collection (mGBC) of GemPharmatech.</title>
        <authorList>
            <person name="He Y."/>
            <person name="Dong L."/>
            <person name="Wu D."/>
            <person name="Gao X."/>
            <person name="Lin Z."/>
        </authorList>
    </citation>
    <scope>NUCLEOTIDE SEQUENCE [LARGE SCALE GENOMIC DNA]</scope>
    <source>
        <strain evidence="2 3">20-218</strain>
    </source>
</reference>
<proteinExistence type="predicted"/>
<evidence type="ECO:0000313" key="3">
    <source>
        <dbReference type="Proteomes" id="UP001565242"/>
    </source>
</evidence>
<keyword evidence="1" id="KW-0472">Membrane</keyword>
<dbReference type="InterPro" id="IPR016977">
    <property type="entry name" value="ComGF"/>
</dbReference>
<keyword evidence="1" id="KW-1133">Transmembrane helix</keyword>
<dbReference type="NCBIfam" id="NF041002">
    <property type="entry name" value="pilin_ComGF"/>
    <property type="match status" value="1"/>
</dbReference>
<keyword evidence="1" id="KW-0812">Transmembrane</keyword>
<dbReference type="Proteomes" id="UP001565242">
    <property type="component" value="Unassembled WGS sequence"/>
</dbReference>
<dbReference type="PIRSF" id="PIRSF031611">
    <property type="entry name" value="Competence_ComGF"/>
    <property type="match status" value="1"/>
</dbReference>